<dbReference type="PANTHER" id="PTHR34219:SF1">
    <property type="entry name" value="PEPSY DOMAIN-CONTAINING PROTEIN"/>
    <property type="match status" value="1"/>
</dbReference>
<comment type="caution">
    <text evidence="2">The sequence shown here is derived from an EMBL/GenBank/DDBJ whole genome shotgun (WGS) entry which is preliminary data.</text>
</comment>
<evidence type="ECO:0000256" key="1">
    <source>
        <dbReference type="SAM" id="Phobius"/>
    </source>
</evidence>
<dbReference type="InterPro" id="IPR005625">
    <property type="entry name" value="PepSY-ass_TM"/>
</dbReference>
<evidence type="ECO:0000313" key="3">
    <source>
        <dbReference type="Proteomes" id="UP001597294"/>
    </source>
</evidence>
<feature type="transmembrane region" description="Helical" evidence="1">
    <location>
        <begin position="34"/>
        <end position="59"/>
    </location>
</feature>
<accession>A0ABW5BT86</accession>
<keyword evidence="3" id="KW-1185">Reference proteome</keyword>
<dbReference type="Pfam" id="PF03929">
    <property type="entry name" value="PepSY_TM"/>
    <property type="match status" value="1"/>
</dbReference>
<reference evidence="3" key="1">
    <citation type="journal article" date="2019" name="Int. J. Syst. Evol. Microbiol.">
        <title>The Global Catalogue of Microorganisms (GCM) 10K type strain sequencing project: providing services to taxonomists for standard genome sequencing and annotation.</title>
        <authorList>
            <consortium name="The Broad Institute Genomics Platform"/>
            <consortium name="The Broad Institute Genome Sequencing Center for Infectious Disease"/>
            <person name="Wu L."/>
            <person name="Ma J."/>
        </authorList>
    </citation>
    <scope>NUCLEOTIDE SEQUENCE [LARGE SCALE GENOMIC DNA]</scope>
    <source>
        <strain evidence="3">CGMCC 4.7192</strain>
    </source>
</reference>
<name>A0ABW5BT86_9PROT</name>
<sequence length="476" mass="52301">MSDMTANNPPLNTDATQTTSSSLTKKFYNAAWRWHFYAGLFVVPFMLVLAVTGLIMVYFNSIETRFGEKIYVTPQSVMTAPTTQLETVKQAFPDAVIGQYMPAPAEDRTSLFTIKLDGVNTIVSVDPYTAEIVGTVEKDTTWFYFASDIHGSLLIGDLGDRLIEIAAGLTLILIVTGLYLWWPRNGKGLSQVLVPKLSMKGRNFLKELHVSIGFYISIILFFFLISGLSWAGIWGGTYVQPWSSFPAEKWDNVPLSDETHGVMNDGAVKEVPWGLELTKLPLSGSDVGKIGVPEGYAINLNSMVVLARAIGFDQQFRINLPTSPSGVYTISADSQDGDTVTPTGDQTVHIDQYTGKILGEVGFEDYSLMAKSMAVGIALHQGDMGWWNTILNALFCLAVIFLCVSGILMWWLRRPKGAGRLVAPPAPADMPLWKGAVFIMLLLSLAFPLVGITLLTVMALDLLVLSRIPFMKKAFQ</sequence>
<dbReference type="PANTHER" id="PTHR34219">
    <property type="entry name" value="IRON-REGULATED INNER MEMBRANE PROTEIN-RELATED"/>
    <property type="match status" value="1"/>
</dbReference>
<feature type="transmembrane region" description="Helical" evidence="1">
    <location>
        <begin position="390"/>
        <end position="412"/>
    </location>
</feature>
<keyword evidence="1" id="KW-0472">Membrane</keyword>
<keyword evidence="1" id="KW-1133">Transmembrane helix</keyword>
<feature type="transmembrane region" description="Helical" evidence="1">
    <location>
        <begin position="212"/>
        <end position="234"/>
    </location>
</feature>
<protein>
    <submittedName>
        <fullName evidence="2">PepSY-associated TM helix domain-containing protein</fullName>
    </submittedName>
</protein>
<keyword evidence="1" id="KW-0812">Transmembrane</keyword>
<feature type="transmembrane region" description="Helical" evidence="1">
    <location>
        <begin position="432"/>
        <end position="465"/>
    </location>
</feature>
<feature type="transmembrane region" description="Helical" evidence="1">
    <location>
        <begin position="162"/>
        <end position="182"/>
    </location>
</feature>
<dbReference type="EMBL" id="JBHUII010000013">
    <property type="protein sequence ID" value="MFD2208040.1"/>
    <property type="molecule type" value="Genomic_DNA"/>
</dbReference>
<gene>
    <name evidence="2" type="ORF">ACFSKO_20675</name>
</gene>
<dbReference type="Proteomes" id="UP001597294">
    <property type="component" value="Unassembled WGS sequence"/>
</dbReference>
<organism evidence="2 3">
    <name type="scientific">Kiloniella antarctica</name>
    <dbReference type="NCBI Taxonomy" id="1550907"/>
    <lineage>
        <taxon>Bacteria</taxon>
        <taxon>Pseudomonadati</taxon>
        <taxon>Pseudomonadota</taxon>
        <taxon>Alphaproteobacteria</taxon>
        <taxon>Rhodospirillales</taxon>
        <taxon>Kiloniellaceae</taxon>
        <taxon>Kiloniella</taxon>
    </lineage>
</organism>
<evidence type="ECO:0000313" key="2">
    <source>
        <dbReference type="EMBL" id="MFD2208040.1"/>
    </source>
</evidence>
<proteinExistence type="predicted"/>
<dbReference type="RefSeq" id="WP_380255271.1">
    <property type="nucleotide sequence ID" value="NZ_JBHUII010000013.1"/>
</dbReference>